<dbReference type="AlphaFoldDB" id="A0AAP6MKV4"/>
<dbReference type="InterPro" id="IPR022313">
    <property type="entry name" value="Phe/His_NH3-lyase_AS"/>
</dbReference>
<feature type="non-terminal residue" evidence="1">
    <location>
        <position position="1"/>
    </location>
</feature>
<dbReference type="PROSITE" id="PS00488">
    <property type="entry name" value="PAL_HISTIDASE"/>
    <property type="match status" value="1"/>
</dbReference>
<sequence>NALLQGHSAVSTDVCERLAQCLNVGFLPRIPERGTVGASGDLTPLAHLAGALMGEGRARLGDGPEQAASRILAELGWAPLEPDGKNALGLVNGTSAMTGIGALTAIRAQRALEWTATLGVSYAEVLKGKLEAFDSSLAQVRGHGGQARIHHWLLELARGSQRLEAAVDLPPVLDHQSIGVNRDQPLPQDPYSIRCLPQILGAVDEVVRDHARVVENELNAVTDNPIFFPDEGKVVHGGNFYGQPIAFASDSLAQALIKMAVLSERRIARITDPGLNGDLPAFLQGRETGLHSGFMGAQVTASATVAEMRQMATPASIQSVPTNANNQDVVPMGTIGARRTDHLADLL</sequence>
<protein>
    <submittedName>
        <fullName evidence="1">Aromatic amino acid ammonia-lyase</fullName>
    </submittedName>
</protein>
<proteinExistence type="predicted"/>
<evidence type="ECO:0000313" key="2">
    <source>
        <dbReference type="Proteomes" id="UP001302316"/>
    </source>
</evidence>
<dbReference type="Gene3D" id="1.20.200.10">
    <property type="entry name" value="Fumarase/aspartase (Central domain)"/>
    <property type="match status" value="1"/>
</dbReference>
<name>A0AAP6MKV4_9GAMM</name>
<dbReference type="InterPro" id="IPR001106">
    <property type="entry name" value="Aromatic_Lyase"/>
</dbReference>
<dbReference type="Gene3D" id="1.10.275.10">
    <property type="entry name" value="Fumarase/aspartase (N-terminal domain)"/>
    <property type="match status" value="1"/>
</dbReference>
<dbReference type="InterPro" id="IPR008948">
    <property type="entry name" value="L-Aspartase-like"/>
</dbReference>
<feature type="non-terminal residue" evidence="1">
    <location>
        <position position="347"/>
    </location>
</feature>
<evidence type="ECO:0000313" key="1">
    <source>
        <dbReference type="EMBL" id="MEA5446924.1"/>
    </source>
</evidence>
<accession>A0AAP6MKV4</accession>
<gene>
    <name evidence="1" type="ORF">VCB98_13935</name>
</gene>
<keyword evidence="2" id="KW-1185">Reference proteome</keyword>
<dbReference type="InterPro" id="IPR024083">
    <property type="entry name" value="Fumarase/histidase_N"/>
</dbReference>
<dbReference type="SUPFAM" id="SSF48557">
    <property type="entry name" value="L-aspartase-like"/>
    <property type="match status" value="1"/>
</dbReference>
<dbReference type="PANTHER" id="PTHR10362">
    <property type="entry name" value="HISTIDINE AMMONIA-LYASE"/>
    <property type="match status" value="1"/>
</dbReference>
<dbReference type="GO" id="GO:0016841">
    <property type="term" value="F:ammonia-lyase activity"/>
    <property type="evidence" value="ECO:0007669"/>
    <property type="project" value="InterPro"/>
</dbReference>
<comment type="caution">
    <text evidence="1">The sequence shown here is derived from an EMBL/GenBank/DDBJ whole genome shotgun (WGS) entry which is preliminary data.</text>
</comment>
<organism evidence="1 2">
    <name type="scientific">Natronospira elongata</name>
    <dbReference type="NCBI Taxonomy" id="3110268"/>
    <lineage>
        <taxon>Bacteria</taxon>
        <taxon>Pseudomonadati</taxon>
        <taxon>Pseudomonadota</taxon>
        <taxon>Gammaproteobacteria</taxon>
        <taxon>Natronospirales</taxon>
        <taxon>Natronospiraceae</taxon>
        <taxon>Natronospira</taxon>
    </lineage>
</organism>
<reference evidence="1 2" key="1">
    <citation type="submission" date="2023-12" db="EMBL/GenBank/DDBJ databases">
        <title>Whole-genome sequencing of halo(alkali)philic microorganisms from hypersaline lakes.</title>
        <authorList>
            <person name="Sorokin D.Y."/>
            <person name="Merkel A.Y."/>
            <person name="Messina E."/>
            <person name="Yakimov M."/>
        </authorList>
    </citation>
    <scope>NUCLEOTIDE SEQUENCE [LARGE SCALE GENOMIC DNA]</scope>
    <source>
        <strain evidence="1 2">AB-CW1</strain>
    </source>
</reference>
<dbReference type="Proteomes" id="UP001302316">
    <property type="component" value="Unassembled WGS sequence"/>
</dbReference>
<dbReference type="CDD" id="cd00332">
    <property type="entry name" value="PAL-HAL"/>
    <property type="match status" value="1"/>
</dbReference>
<dbReference type="Pfam" id="PF00221">
    <property type="entry name" value="Lyase_aromatic"/>
    <property type="match status" value="1"/>
</dbReference>
<dbReference type="EMBL" id="JAYGII010000099">
    <property type="protein sequence ID" value="MEA5446924.1"/>
    <property type="molecule type" value="Genomic_DNA"/>
</dbReference>
<dbReference type="RefSeq" id="WP_346053561.1">
    <property type="nucleotide sequence ID" value="NZ_JAYGII010000099.1"/>
</dbReference>